<comment type="caution">
    <text evidence="3">The sequence shown here is derived from an EMBL/GenBank/DDBJ whole genome shotgun (WGS) entry which is preliminary data.</text>
</comment>
<evidence type="ECO:0000313" key="3">
    <source>
        <dbReference type="EMBL" id="GIQ66149.1"/>
    </source>
</evidence>
<feature type="region of interest" description="Disordered" evidence="1">
    <location>
        <begin position="1"/>
        <end position="21"/>
    </location>
</feature>
<organism evidence="3 4">
    <name type="scientific">Paenibacillus cisolokensis</name>
    <dbReference type="NCBI Taxonomy" id="1658519"/>
    <lineage>
        <taxon>Bacteria</taxon>
        <taxon>Bacillati</taxon>
        <taxon>Bacillota</taxon>
        <taxon>Bacilli</taxon>
        <taxon>Bacillales</taxon>
        <taxon>Paenibacillaceae</taxon>
        <taxon>Paenibacillus</taxon>
    </lineage>
</organism>
<protein>
    <submittedName>
        <fullName evidence="3">Serine hydrolase</fullName>
    </submittedName>
</protein>
<evidence type="ECO:0000256" key="1">
    <source>
        <dbReference type="SAM" id="MobiDB-lite"/>
    </source>
</evidence>
<feature type="domain" description="Beta-lactamase-related" evidence="2">
    <location>
        <begin position="44"/>
        <end position="307"/>
    </location>
</feature>
<dbReference type="Pfam" id="PF00144">
    <property type="entry name" value="Beta-lactamase"/>
    <property type="match status" value="1"/>
</dbReference>
<dbReference type="GO" id="GO:0016787">
    <property type="term" value="F:hydrolase activity"/>
    <property type="evidence" value="ECO:0007669"/>
    <property type="project" value="UniProtKB-KW"/>
</dbReference>
<name>A0ABQ4ND61_9BACL</name>
<dbReference type="Gene3D" id="3.40.710.10">
    <property type="entry name" value="DD-peptidase/beta-lactamase superfamily"/>
    <property type="match status" value="1"/>
</dbReference>
<dbReference type="InterPro" id="IPR050789">
    <property type="entry name" value="Diverse_Enzym_Activities"/>
</dbReference>
<dbReference type="SUPFAM" id="SSF56601">
    <property type="entry name" value="beta-lactamase/transpeptidase-like"/>
    <property type="match status" value="1"/>
</dbReference>
<sequence>MGSDEHSMQDDSNLPQGSADENGMDIARLEALASQLPEWGMRDVVVVRHGQLVWEWHAAGDDRLAAIYSCTKSILSALVGIAIGQGILAGPEQPAAELLPELAEAADERKRAITIGHLLTMTSGLEWPDFDKPYRRMKASADWVRFVAETPLAHAPGQVFAYNSGGSHLLSAILTRATGESALVFARKHILDKLGVRDVRWNDHGGINEGGTGIHMSSRDLAKFGLLYLQGGRWGGEQLVPEWWVRASLSPKHKGLMNYEPPIYGQYGYHWWISERSANRWADCPFAFGYGGQCLFIVPSADLVVVVRKRPAGRNQAILSHRVLFDGIAEAVLS</sequence>
<reference evidence="3 4" key="1">
    <citation type="submission" date="2021-04" db="EMBL/GenBank/DDBJ databases">
        <title>Draft genome sequence of Paenibacillus cisolokensis, LC2-13A.</title>
        <authorList>
            <person name="Uke A."/>
            <person name="Chhe C."/>
            <person name="Baramee S."/>
            <person name="Kosugi A."/>
        </authorList>
    </citation>
    <scope>NUCLEOTIDE SEQUENCE [LARGE SCALE GENOMIC DNA]</scope>
    <source>
        <strain evidence="3 4">LC2-13A</strain>
    </source>
</reference>
<keyword evidence="4" id="KW-1185">Reference proteome</keyword>
<dbReference type="Proteomes" id="UP000680304">
    <property type="component" value="Unassembled WGS sequence"/>
</dbReference>
<proteinExistence type="predicted"/>
<gene>
    <name evidence="3" type="ORF">PACILC2_47170</name>
</gene>
<dbReference type="RefSeq" id="WP_244863703.1">
    <property type="nucleotide sequence ID" value="NZ_BOVJ01000168.1"/>
</dbReference>
<dbReference type="PANTHER" id="PTHR43283">
    <property type="entry name" value="BETA-LACTAMASE-RELATED"/>
    <property type="match status" value="1"/>
</dbReference>
<evidence type="ECO:0000313" key="4">
    <source>
        <dbReference type="Proteomes" id="UP000680304"/>
    </source>
</evidence>
<keyword evidence="3" id="KW-0378">Hydrolase</keyword>
<dbReference type="InterPro" id="IPR001466">
    <property type="entry name" value="Beta-lactam-related"/>
</dbReference>
<accession>A0ABQ4ND61</accession>
<evidence type="ECO:0000259" key="2">
    <source>
        <dbReference type="Pfam" id="PF00144"/>
    </source>
</evidence>
<dbReference type="PANTHER" id="PTHR43283:SF7">
    <property type="entry name" value="BETA-LACTAMASE-RELATED DOMAIN-CONTAINING PROTEIN"/>
    <property type="match status" value="1"/>
</dbReference>
<dbReference type="InterPro" id="IPR012338">
    <property type="entry name" value="Beta-lactam/transpept-like"/>
</dbReference>
<dbReference type="EMBL" id="BOVJ01000168">
    <property type="protein sequence ID" value="GIQ66149.1"/>
    <property type="molecule type" value="Genomic_DNA"/>
</dbReference>